<dbReference type="InterPro" id="IPR016181">
    <property type="entry name" value="Acyl_CoA_acyltransferase"/>
</dbReference>
<feature type="transmembrane region" description="Helical" evidence="2">
    <location>
        <begin position="99"/>
        <end position="117"/>
    </location>
</feature>
<name>A0A9P5Z787_9AGAR</name>
<dbReference type="Gene3D" id="3.40.630.30">
    <property type="match status" value="1"/>
</dbReference>
<dbReference type="CDD" id="cd04301">
    <property type="entry name" value="NAT_SF"/>
    <property type="match status" value="1"/>
</dbReference>
<sequence length="276" mass="30276">MSPTVAAQEKVAHAAFQKLTISIQTTSNPLRAIRIRYYQDSDAQVVRTLFKTALCDGPDSARYHLCRSELKTLRAIGSLALFILGIGLYISSSALQTQLAAYLFIVMGTVPFSIYFARTYAAFMAFVNGSINGPDMVDVPKSYGMIRGPNSDLIPYGKNAFWVAEAYSLEDPSSVEVVGCVGLDISTSAGDDNAELRRLAVSENYRGNGIARSLIIALMTHARENGLKSVYLRTSSSNIGALRAYKKMGWVVEQEFVEFKNMFTHVLNLEVANSVL</sequence>
<evidence type="ECO:0000313" key="4">
    <source>
        <dbReference type="EMBL" id="KAF9481304.1"/>
    </source>
</evidence>
<dbReference type="AlphaFoldDB" id="A0A9P5Z787"/>
<keyword evidence="1" id="KW-0808">Transferase</keyword>
<evidence type="ECO:0000259" key="3">
    <source>
        <dbReference type="PROSITE" id="PS51186"/>
    </source>
</evidence>
<gene>
    <name evidence="4" type="ORF">BDN70DRAFT_876453</name>
</gene>
<dbReference type="InterPro" id="IPR000182">
    <property type="entry name" value="GNAT_dom"/>
</dbReference>
<keyword evidence="2" id="KW-0812">Transmembrane</keyword>
<reference evidence="4" key="1">
    <citation type="submission" date="2020-11" db="EMBL/GenBank/DDBJ databases">
        <authorList>
            <consortium name="DOE Joint Genome Institute"/>
            <person name="Ahrendt S."/>
            <person name="Riley R."/>
            <person name="Andreopoulos W."/>
            <person name="Labutti K."/>
            <person name="Pangilinan J."/>
            <person name="Ruiz-Duenas F.J."/>
            <person name="Barrasa J.M."/>
            <person name="Sanchez-Garcia M."/>
            <person name="Camarero S."/>
            <person name="Miyauchi S."/>
            <person name="Serrano A."/>
            <person name="Linde D."/>
            <person name="Babiker R."/>
            <person name="Drula E."/>
            <person name="Ayuso-Fernandez I."/>
            <person name="Pacheco R."/>
            <person name="Padilla G."/>
            <person name="Ferreira P."/>
            <person name="Barriuso J."/>
            <person name="Kellner H."/>
            <person name="Castanera R."/>
            <person name="Alfaro M."/>
            <person name="Ramirez L."/>
            <person name="Pisabarro A.G."/>
            <person name="Kuo A."/>
            <person name="Tritt A."/>
            <person name="Lipzen A."/>
            <person name="He G."/>
            <person name="Yan M."/>
            <person name="Ng V."/>
            <person name="Cullen D."/>
            <person name="Martin F."/>
            <person name="Rosso M.-N."/>
            <person name="Henrissat B."/>
            <person name="Hibbett D."/>
            <person name="Martinez A.T."/>
            <person name="Grigoriev I.V."/>
        </authorList>
    </citation>
    <scope>NUCLEOTIDE SEQUENCE</scope>
    <source>
        <strain evidence="4">CIRM-BRFM 674</strain>
    </source>
</reference>
<feature type="transmembrane region" description="Helical" evidence="2">
    <location>
        <begin position="72"/>
        <end position="93"/>
    </location>
</feature>
<feature type="domain" description="N-acetyltransferase" evidence="3">
    <location>
        <begin position="176"/>
        <end position="270"/>
    </location>
</feature>
<dbReference type="InterPro" id="IPR050769">
    <property type="entry name" value="NAT_camello-type"/>
</dbReference>
<dbReference type="GO" id="GO:0008080">
    <property type="term" value="F:N-acetyltransferase activity"/>
    <property type="evidence" value="ECO:0007669"/>
    <property type="project" value="InterPro"/>
</dbReference>
<dbReference type="SUPFAM" id="SSF55729">
    <property type="entry name" value="Acyl-CoA N-acyltransferases (Nat)"/>
    <property type="match status" value="1"/>
</dbReference>
<keyword evidence="2" id="KW-1133">Transmembrane helix</keyword>
<dbReference type="OrthoDB" id="41532at2759"/>
<dbReference type="EMBL" id="MU155180">
    <property type="protein sequence ID" value="KAF9481304.1"/>
    <property type="molecule type" value="Genomic_DNA"/>
</dbReference>
<evidence type="ECO:0000256" key="2">
    <source>
        <dbReference type="SAM" id="Phobius"/>
    </source>
</evidence>
<evidence type="ECO:0000256" key="1">
    <source>
        <dbReference type="ARBA" id="ARBA00022679"/>
    </source>
</evidence>
<proteinExistence type="predicted"/>
<comment type="caution">
    <text evidence="4">The sequence shown here is derived from an EMBL/GenBank/DDBJ whole genome shotgun (WGS) entry which is preliminary data.</text>
</comment>
<accession>A0A9P5Z787</accession>
<dbReference type="PROSITE" id="PS51186">
    <property type="entry name" value="GNAT"/>
    <property type="match status" value="1"/>
</dbReference>
<dbReference type="Pfam" id="PF00583">
    <property type="entry name" value="Acetyltransf_1"/>
    <property type="match status" value="1"/>
</dbReference>
<keyword evidence="2" id="KW-0472">Membrane</keyword>
<dbReference type="PANTHER" id="PTHR13947">
    <property type="entry name" value="GNAT FAMILY N-ACETYLTRANSFERASE"/>
    <property type="match status" value="1"/>
</dbReference>
<protein>
    <submittedName>
        <fullName evidence="4">Acyl-CoA N-acyltransferase</fullName>
    </submittedName>
</protein>
<keyword evidence="5" id="KW-1185">Reference proteome</keyword>
<organism evidence="4 5">
    <name type="scientific">Pholiota conissans</name>
    <dbReference type="NCBI Taxonomy" id="109636"/>
    <lineage>
        <taxon>Eukaryota</taxon>
        <taxon>Fungi</taxon>
        <taxon>Dikarya</taxon>
        <taxon>Basidiomycota</taxon>
        <taxon>Agaricomycotina</taxon>
        <taxon>Agaricomycetes</taxon>
        <taxon>Agaricomycetidae</taxon>
        <taxon>Agaricales</taxon>
        <taxon>Agaricineae</taxon>
        <taxon>Strophariaceae</taxon>
        <taxon>Pholiota</taxon>
    </lineage>
</organism>
<dbReference type="PANTHER" id="PTHR13947:SF37">
    <property type="entry name" value="LD18367P"/>
    <property type="match status" value="1"/>
</dbReference>
<evidence type="ECO:0000313" key="5">
    <source>
        <dbReference type="Proteomes" id="UP000807469"/>
    </source>
</evidence>
<dbReference type="Proteomes" id="UP000807469">
    <property type="component" value="Unassembled WGS sequence"/>
</dbReference>